<dbReference type="GeneID" id="98307552"/>
<accession>A0A0R1V3N5</accession>
<dbReference type="Proteomes" id="UP000051166">
    <property type="component" value="Unassembled WGS sequence"/>
</dbReference>
<comment type="caution">
    <text evidence="1">The sequence shown here is derived from an EMBL/GenBank/DDBJ whole genome shotgun (WGS) entry which is preliminary data.</text>
</comment>
<organism evidence="1 2">
    <name type="scientific">Liquorilactobacillus satsumensis DSM 16230 = JCM 12392</name>
    <dbReference type="NCBI Taxonomy" id="1423801"/>
    <lineage>
        <taxon>Bacteria</taxon>
        <taxon>Bacillati</taxon>
        <taxon>Bacillota</taxon>
        <taxon>Bacilli</taxon>
        <taxon>Lactobacillales</taxon>
        <taxon>Lactobacillaceae</taxon>
        <taxon>Liquorilactobacillus</taxon>
    </lineage>
</organism>
<protein>
    <submittedName>
        <fullName evidence="1">Uncharacterized protein</fullName>
    </submittedName>
</protein>
<sequence>MNTVLIESIARLIGPKRPTHTSRIDELKKLTGLDDSSLRADLATLQAMGYLTVGYANGKIKLISVSNIFPQ</sequence>
<evidence type="ECO:0000313" key="2">
    <source>
        <dbReference type="Proteomes" id="UP000051166"/>
    </source>
</evidence>
<name>A0A0R1V3N5_9LACO</name>
<dbReference type="AlphaFoldDB" id="A0A0R1V3N5"/>
<proteinExistence type="predicted"/>
<keyword evidence="2" id="KW-1185">Reference proteome</keyword>
<gene>
    <name evidence="1" type="ORF">FD50_GL000085</name>
</gene>
<dbReference type="EMBL" id="AZFQ01000023">
    <property type="protein sequence ID" value="KRL99764.1"/>
    <property type="molecule type" value="Genomic_DNA"/>
</dbReference>
<reference evidence="1 2" key="1">
    <citation type="journal article" date="2015" name="Genome Announc.">
        <title>Expanding the biotechnology potential of lactobacilli through comparative genomics of 213 strains and associated genera.</title>
        <authorList>
            <person name="Sun Z."/>
            <person name="Harris H.M."/>
            <person name="McCann A."/>
            <person name="Guo C."/>
            <person name="Argimon S."/>
            <person name="Zhang W."/>
            <person name="Yang X."/>
            <person name="Jeffery I.B."/>
            <person name="Cooney J.C."/>
            <person name="Kagawa T.F."/>
            <person name="Liu W."/>
            <person name="Song Y."/>
            <person name="Salvetti E."/>
            <person name="Wrobel A."/>
            <person name="Rasinkangas P."/>
            <person name="Parkhill J."/>
            <person name="Rea M.C."/>
            <person name="O'Sullivan O."/>
            <person name="Ritari J."/>
            <person name="Douillard F.P."/>
            <person name="Paul Ross R."/>
            <person name="Yang R."/>
            <person name="Briner A.E."/>
            <person name="Felis G.E."/>
            <person name="de Vos W.M."/>
            <person name="Barrangou R."/>
            <person name="Klaenhammer T.R."/>
            <person name="Caufield P.W."/>
            <person name="Cui Y."/>
            <person name="Zhang H."/>
            <person name="O'Toole P.W."/>
        </authorList>
    </citation>
    <scope>NUCLEOTIDE SEQUENCE [LARGE SCALE GENOMIC DNA]</scope>
    <source>
        <strain evidence="1 2">DSM 16230</strain>
    </source>
</reference>
<evidence type="ECO:0000313" key="1">
    <source>
        <dbReference type="EMBL" id="KRL99764.1"/>
    </source>
</evidence>
<dbReference type="STRING" id="1423801.FD50_GL000085"/>
<dbReference type="RefSeq" id="WP_054756594.1">
    <property type="nucleotide sequence ID" value="NZ_AZFQ01000023.1"/>
</dbReference>
<dbReference type="PATRIC" id="fig|1423801.4.peg.86"/>